<evidence type="ECO:0000256" key="1">
    <source>
        <dbReference type="ARBA" id="ARBA00022614"/>
    </source>
</evidence>
<dbReference type="InterPro" id="IPR013210">
    <property type="entry name" value="LRR_N_plant-typ"/>
</dbReference>
<reference evidence="5" key="2">
    <citation type="submission" date="2025-08" db="UniProtKB">
        <authorList>
            <consortium name="RefSeq"/>
        </authorList>
    </citation>
    <scope>IDENTIFICATION</scope>
    <source>
        <tissue evidence="5">Leaves</tissue>
    </source>
</reference>
<protein>
    <recommendedName>
        <fullName evidence="3">Leucine-rich repeat-containing N-terminal plant-type domain-containing protein</fullName>
    </recommendedName>
</protein>
<organism evidence="4 5">
    <name type="scientific">Coffea arabica</name>
    <name type="common">Arabian coffee</name>
    <dbReference type="NCBI Taxonomy" id="13443"/>
    <lineage>
        <taxon>Eukaryota</taxon>
        <taxon>Viridiplantae</taxon>
        <taxon>Streptophyta</taxon>
        <taxon>Embryophyta</taxon>
        <taxon>Tracheophyta</taxon>
        <taxon>Spermatophyta</taxon>
        <taxon>Magnoliopsida</taxon>
        <taxon>eudicotyledons</taxon>
        <taxon>Gunneridae</taxon>
        <taxon>Pentapetalae</taxon>
        <taxon>asterids</taxon>
        <taxon>lamiids</taxon>
        <taxon>Gentianales</taxon>
        <taxon>Rubiaceae</taxon>
        <taxon>Ixoroideae</taxon>
        <taxon>Gardenieae complex</taxon>
        <taxon>Bertiereae - Coffeeae clade</taxon>
        <taxon>Coffeeae</taxon>
        <taxon>Coffea</taxon>
    </lineage>
</organism>
<dbReference type="GO" id="GO:0016020">
    <property type="term" value="C:membrane"/>
    <property type="evidence" value="ECO:0007669"/>
    <property type="project" value="UniProtKB-SubCell"/>
</dbReference>
<reference evidence="4" key="1">
    <citation type="journal article" date="2025" name="Foods">
        <title>Unveiling the Microbial Signatures of Arabica Coffee Cherries: Insights into Ripeness Specific Diversity, Functional Traits, and Implications for Quality and Safety.</title>
        <authorList>
            <consortium name="RefSeq"/>
            <person name="Tenea G.N."/>
            <person name="Cifuentes V."/>
            <person name="Reyes P."/>
            <person name="Cevallos-Vallejos M."/>
        </authorList>
    </citation>
    <scope>NUCLEOTIDE SEQUENCE [LARGE SCALE GENOMIC DNA]</scope>
</reference>
<proteinExistence type="predicted"/>
<dbReference type="PANTHER" id="PTHR48009:SF4">
    <property type="entry name" value="LEUCINE-RICH REPEAT (LRR) FAMILY PROTEIN"/>
    <property type="match status" value="1"/>
</dbReference>
<keyword evidence="2" id="KW-0677">Repeat</keyword>
<name>A0A6P6WRS1_COFAR</name>
<evidence type="ECO:0000313" key="5">
    <source>
        <dbReference type="RefSeq" id="XP_027116252.2"/>
    </source>
</evidence>
<gene>
    <name evidence="5" type="primary">LOC113734102</name>
</gene>
<evidence type="ECO:0000259" key="3">
    <source>
        <dbReference type="Pfam" id="PF08263"/>
    </source>
</evidence>
<dbReference type="SUPFAM" id="SSF52058">
    <property type="entry name" value="L domain-like"/>
    <property type="match status" value="1"/>
</dbReference>
<keyword evidence="1" id="KW-0433">Leucine-rich repeat</keyword>
<dbReference type="Pfam" id="PF08263">
    <property type="entry name" value="LRRNT_2"/>
    <property type="match status" value="1"/>
</dbReference>
<feature type="domain" description="Leucine-rich repeat-containing N-terminal plant-type" evidence="3">
    <location>
        <begin position="36"/>
        <end position="73"/>
    </location>
</feature>
<dbReference type="RefSeq" id="XP_027116252.2">
    <property type="nucleotide sequence ID" value="XM_027260451.2"/>
</dbReference>
<dbReference type="Pfam" id="PF13516">
    <property type="entry name" value="LRR_6"/>
    <property type="match status" value="1"/>
</dbReference>
<evidence type="ECO:0000313" key="4">
    <source>
        <dbReference type="Proteomes" id="UP001652660"/>
    </source>
</evidence>
<dbReference type="Proteomes" id="UP001652660">
    <property type="component" value="Chromosome 1e"/>
</dbReference>
<dbReference type="InterPro" id="IPR032675">
    <property type="entry name" value="LRR_dom_sf"/>
</dbReference>
<dbReference type="Gene3D" id="3.80.10.10">
    <property type="entry name" value="Ribonuclease Inhibitor"/>
    <property type="match status" value="3"/>
</dbReference>
<dbReference type="InterPro" id="IPR001611">
    <property type="entry name" value="Leu-rich_rpt"/>
</dbReference>
<dbReference type="OrthoDB" id="676979at2759"/>
<dbReference type="InterPro" id="IPR053213">
    <property type="entry name" value="RLP29"/>
</dbReference>
<dbReference type="GeneID" id="113734102"/>
<evidence type="ECO:0000256" key="2">
    <source>
        <dbReference type="ARBA" id="ARBA00022737"/>
    </source>
</evidence>
<accession>A0A6P6WRS1</accession>
<dbReference type="Pfam" id="PF00560">
    <property type="entry name" value="LRR_1"/>
    <property type="match status" value="4"/>
</dbReference>
<dbReference type="PANTHER" id="PTHR48009">
    <property type="entry name" value="LEUCINE-RICH REPEAT (LRR) FAMILY PROTEIN"/>
    <property type="match status" value="1"/>
</dbReference>
<keyword evidence="4" id="KW-1185">Reference proteome</keyword>
<sequence length="407" mass="44160">MTGLPLTEIAQSLLLLAIFVLLHSCLVAHAILNPIDFLALQSIRKSLDDLPGSHFFASWDFTSDPCNFAGVYCVGDNVIALNLGDPRAGSPGLTGRLDPAIGKLSALTEFTVVPGRIIGPLPESLSQLKNLRFLAVSRNFISGQIPATLGQLRGLHTLDLSFNQLAGSIPWSVGALPALSNVILCHNRLSGPVPPFVSQTLTRLDLKQNDLSGSLSPASLPPSLEYLSLSWNRFGGPVDRLLSGLNRLNYLDLSLNQFTGCIPGRLFSFPITNLQLQRNLFSGPVEPVDQVTIPTVDLSYNRLSGDISALFATVQNLYLNNNRFMGQVPNSLVDRLLSAGIQILYLQHNFLTGIDINPGAEIPVSSSLCLQYNCMVPPLQTPCPLKAGKQKTRPTDQCIEWKGKTRN</sequence>
<dbReference type="AlphaFoldDB" id="A0A6P6WRS1"/>